<gene>
    <name evidence="1" type="ORF">CP97_06280</name>
</gene>
<dbReference type="KEGG" id="ery:CP97_06280"/>
<dbReference type="Proteomes" id="UP000059113">
    <property type="component" value="Chromosome"/>
</dbReference>
<name>A0A0H4VBE6_9SPHN</name>
<evidence type="ECO:0000313" key="2">
    <source>
        <dbReference type="Proteomes" id="UP000059113"/>
    </source>
</evidence>
<protein>
    <recommendedName>
        <fullName evidence="3">DUF2158 domain-containing protein</fullName>
    </recommendedName>
</protein>
<reference evidence="1 2" key="1">
    <citation type="journal article" date="2015" name="Int. J. Syst. Evol. Microbiol.">
        <title>Erythrobacter atlanticus sp. nov., a bacterium from ocean sediment able to degrade polycyclic aromatic hydrocarbons.</title>
        <authorList>
            <person name="Zhuang L."/>
            <person name="Liu Y."/>
            <person name="Wang L."/>
            <person name="Wang W."/>
            <person name="Shao Z."/>
        </authorList>
    </citation>
    <scope>NUCLEOTIDE SEQUENCE [LARGE SCALE GENOMIC DNA]</scope>
    <source>
        <strain evidence="2">s21-N3</strain>
    </source>
</reference>
<dbReference type="InterPro" id="IPR019226">
    <property type="entry name" value="DUF2158"/>
</dbReference>
<evidence type="ECO:0000313" key="1">
    <source>
        <dbReference type="EMBL" id="AKQ41710.2"/>
    </source>
</evidence>
<accession>A0A0H4VBE6</accession>
<proteinExistence type="predicted"/>
<keyword evidence="2" id="KW-1185">Reference proteome</keyword>
<dbReference type="EMBL" id="CP011310">
    <property type="protein sequence ID" value="AKQ41710.2"/>
    <property type="molecule type" value="Genomic_DNA"/>
</dbReference>
<dbReference type="AlphaFoldDB" id="A0A0H4VBE6"/>
<reference evidence="2" key="2">
    <citation type="submission" date="2015-04" db="EMBL/GenBank/DDBJ databases">
        <title>The complete genome sequence of Erythrobacter sp. s21-N3.</title>
        <authorList>
            <person name="Zhuang L."/>
            <person name="Liu Y."/>
            <person name="Shao Z."/>
        </authorList>
    </citation>
    <scope>NUCLEOTIDE SEQUENCE [LARGE SCALE GENOMIC DNA]</scope>
    <source>
        <strain evidence="2">s21-N3</strain>
    </source>
</reference>
<sequence>MTVSWLEGKDVRCTWFDEKNELQQAMFVLPQLVVIDDPD</sequence>
<evidence type="ECO:0008006" key="3">
    <source>
        <dbReference type="Google" id="ProtNLM"/>
    </source>
</evidence>
<organism evidence="1 2">
    <name type="scientific">Aurantiacibacter atlanticus</name>
    <dbReference type="NCBI Taxonomy" id="1648404"/>
    <lineage>
        <taxon>Bacteria</taxon>
        <taxon>Pseudomonadati</taxon>
        <taxon>Pseudomonadota</taxon>
        <taxon>Alphaproteobacteria</taxon>
        <taxon>Sphingomonadales</taxon>
        <taxon>Erythrobacteraceae</taxon>
        <taxon>Aurantiacibacter</taxon>
    </lineage>
</organism>
<dbReference type="Pfam" id="PF09926">
    <property type="entry name" value="DUF2158"/>
    <property type="match status" value="1"/>
</dbReference>